<dbReference type="EMBL" id="CP114768">
    <property type="protein sequence ID" value="WBA44213.1"/>
    <property type="molecule type" value="Genomic_DNA"/>
</dbReference>
<dbReference type="Proteomes" id="UP001211005">
    <property type="component" value="Plasmid unnamed1"/>
</dbReference>
<keyword evidence="1" id="KW-0614">Plasmid</keyword>
<proteinExistence type="predicted"/>
<organism evidence="1 2">
    <name type="scientific">Hymenobacter canadensis</name>
    <dbReference type="NCBI Taxonomy" id="2999067"/>
    <lineage>
        <taxon>Bacteria</taxon>
        <taxon>Pseudomonadati</taxon>
        <taxon>Bacteroidota</taxon>
        <taxon>Cytophagia</taxon>
        <taxon>Cytophagales</taxon>
        <taxon>Hymenobacteraceae</taxon>
        <taxon>Hymenobacter</taxon>
    </lineage>
</organism>
<keyword evidence="2" id="KW-1185">Reference proteome</keyword>
<evidence type="ECO:0000313" key="1">
    <source>
        <dbReference type="EMBL" id="WBA44213.1"/>
    </source>
</evidence>
<dbReference type="RefSeq" id="WP_269562240.1">
    <property type="nucleotide sequence ID" value="NZ_CP114768.1"/>
</dbReference>
<name>A0ABY7LZ35_9BACT</name>
<reference evidence="1 2" key="1">
    <citation type="submission" date="2022-12" db="EMBL/GenBank/DDBJ databases">
        <title>Hymenobacter canadensis sp. nov. isolated from lake water of the Cambridge Bay, Canada.</title>
        <authorList>
            <person name="Kim W.H."/>
            <person name="Lee Y.M."/>
        </authorList>
    </citation>
    <scope>NUCLEOTIDE SEQUENCE [LARGE SCALE GENOMIC DNA]</scope>
    <source>
        <strain evidence="1 2">PAMC 29467</strain>
        <plasmid evidence="1 2">unnamed1</plasmid>
    </source>
</reference>
<evidence type="ECO:0000313" key="2">
    <source>
        <dbReference type="Proteomes" id="UP001211005"/>
    </source>
</evidence>
<protein>
    <submittedName>
        <fullName evidence="1">Uncharacterized protein</fullName>
    </submittedName>
</protein>
<accession>A0ABY7LZ35</accession>
<geneLocation type="plasmid" evidence="1 2">
    <name>unnamed1</name>
</geneLocation>
<sequence>MTRCAVLLAFLTGCQAAQPPGVAVARVDERHYVVTRTVVPAQRSKADLLAHKPPHLPAHAHLWESNQDHFMLYGWVDYDGPVDGASNVHHLRVFDADGALMSPGHYVVVPAQTPLVVDFADYRVEYPLGKIVGLVTGGVQRKLLHFNYNDREYAPMFRPTQNAGPRPQLVTGYTVATGSPEADVYVALVPGPAGAQVTVEDEFHDVHTAAYTWQPLTAHAGPPPTPPFRFKYYDPTAHALYLVDPHWALVEQRPGQKNTPQ</sequence>
<gene>
    <name evidence="1" type="ORF">O3303_20205</name>
</gene>